<proteinExistence type="predicted"/>
<accession>A0AAU8JLS2</accession>
<organism evidence="1">
    <name type="scientific">Planktothricoides raciborskii GIHE-MW2</name>
    <dbReference type="NCBI Taxonomy" id="2792601"/>
    <lineage>
        <taxon>Bacteria</taxon>
        <taxon>Bacillati</taxon>
        <taxon>Cyanobacteriota</taxon>
        <taxon>Cyanophyceae</taxon>
        <taxon>Oscillatoriophycideae</taxon>
        <taxon>Oscillatoriales</taxon>
        <taxon>Oscillatoriaceae</taxon>
        <taxon>Planktothricoides</taxon>
    </lineage>
</organism>
<dbReference type="EMBL" id="CP159837">
    <property type="protein sequence ID" value="XCM39817.1"/>
    <property type="molecule type" value="Genomic_DNA"/>
</dbReference>
<dbReference type="RefSeq" id="WP_156331550.1">
    <property type="nucleotide sequence ID" value="NZ_CP159837.1"/>
</dbReference>
<evidence type="ECO:0000313" key="1">
    <source>
        <dbReference type="EMBL" id="XCM39817.1"/>
    </source>
</evidence>
<reference evidence="1" key="1">
    <citation type="submission" date="2024-07" db="EMBL/GenBank/DDBJ databases">
        <authorList>
            <person name="Kim Y.J."/>
            <person name="Jeong J.Y."/>
        </authorList>
    </citation>
    <scope>NUCLEOTIDE SEQUENCE</scope>
    <source>
        <strain evidence="1">GIHE-MW2</strain>
    </source>
</reference>
<name>A0AAU8JLS2_9CYAN</name>
<gene>
    <name evidence="1" type="ORF">ABWT76_002774</name>
</gene>
<sequence>MINCQEKVIASTKKLFDQEDSRLLTGEGKTKADIQKRIKLFDDMLSQVIAE</sequence>
<dbReference type="AlphaFoldDB" id="A0AAU8JLS2"/>
<protein>
    <submittedName>
        <fullName evidence="1">Uncharacterized protein</fullName>
    </submittedName>
</protein>